<gene>
    <name evidence="2" type="ORF">HSCHL_2041</name>
</gene>
<comment type="caution">
    <text evidence="2">The sequence shown here is derived from an EMBL/GenBank/DDBJ whole genome shotgun (WGS) entry which is preliminary data.</text>
</comment>
<evidence type="ECO:0000256" key="1">
    <source>
        <dbReference type="SAM" id="Phobius"/>
    </source>
</evidence>
<evidence type="ECO:0000313" key="2">
    <source>
        <dbReference type="EMBL" id="PTQ50929.1"/>
    </source>
</evidence>
<sequence length="81" mass="8602">MRNCGIPGGVFAALVVLLARLFGGDTVDGALARIGGVFTSDPGMAVWIGGLFVMLVLAVPVGYVFFRLDHRHEGEKEDGLR</sequence>
<protein>
    <submittedName>
        <fullName evidence="2">Uncharacterized protein</fullName>
    </submittedName>
</protein>
<organism evidence="2 3">
    <name type="scientific">Hydrogenibacillus schlegelii</name>
    <name type="common">Bacillus schlegelii</name>
    <dbReference type="NCBI Taxonomy" id="1484"/>
    <lineage>
        <taxon>Bacteria</taxon>
        <taxon>Bacillati</taxon>
        <taxon>Bacillota</taxon>
        <taxon>Bacilli</taxon>
        <taxon>Bacillales</taxon>
        <taxon>Bacillales Family X. Incertae Sedis</taxon>
        <taxon>Hydrogenibacillus</taxon>
    </lineage>
</organism>
<dbReference type="Proteomes" id="UP000244180">
    <property type="component" value="Unassembled WGS sequence"/>
</dbReference>
<keyword evidence="1" id="KW-0472">Membrane</keyword>
<name>A0A2T5G423_HYDSH</name>
<dbReference type="AlphaFoldDB" id="A0A2T5G423"/>
<dbReference type="EMBL" id="PEBV01000061">
    <property type="protein sequence ID" value="PTQ50929.1"/>
    <property type="molecule type" value="Genomic_DNA"/>
</dbReference>
<evidence type="ECO:0000313" key="3">
    <source>
        <dbReference type="Proteomes" id="UP000244180"/>
    </source>
</evidence>
<keyword evidence="1" id="KW-1133">Transmembrane helix</keyword>
<feature type="transmembrane region" description="Helical" evidence="1">
    <location>
        <begin position="47"/>
        <end position="66"/>
    </location>
</feature>
<dbReference type="RefSeq" id="WP_273000792.1">
    <property type="nucleotide sequence ID" value="NZ_PEBV01000061.1"/>
</dbReference>
<keyword evidence="1" id="KW-0812">Transmembrane</keyword>
<reference evidence="2 3" key="1">
    <citation type="submission" date="2017-08" db="EMBL/GenBank/DDBJ databases">
        <title>Burning lignite coal seam in the remote Altai Mountains harbors a hydrogen-driven thermophilic microbial community.</title>
        <authorList>
            <person name="Kadnikov V.V."/>
            <person name="Mardanov A.V."/>
            <person name="Ivasenko D."/>
            <person name="Beletsky A.V."/>
            <person name="Karnachuk O.V."/>
            <person name="Ravin N.V."/>
        </authorList>
    </citation>
    <scope>NUCLEOTIDE SEQUENCE [LARGE SCALE GENOMIC DNA]</scope>
    <source>
        <strain evidence="2">AL33</strain>
    </source>
</reference>
<accession>A0A2T5G423</accession>
<proteinExistence type="predicted"/>